<dbReference type="EMBL" id="CAJJDM010000052">
    <property type="protein sequence ID" value="CAD8074415.1"/>
    <property type="molecule type" value="Genomic_DNA"/>
</dbReference>
<evidence type="ECO:0000313" key="2">
    <source>
        <dbReference type="Proteomes" id="UP000688137"/>
    </source>
</evidence>
<name>A0A8S1M9Q3_PARPR</name>
<keyword evidence="2" id="KW-1185">Reference proteome</keyword>
<reference evidence="1" key="1">
    <citation type="submission" date="2021-01" db="EMBL/GenBank/DDBJ databases">
        <authorList>
            <consortium name="Genoscope - CEA"/>
            <person name="William W."/>
        </authorList>
    </citation>
    <scope>NUCLEOTIDE SEQUENCE</scope>
</reference>
<gene>
    <name evidence="1" type="ORF">PPRIM_AZ9-3.1.T0520266</name>
</gene>
<organism evidence="1 2">
    <name type="scientific">Paramecium primaurelia</name>
    <dbReference type="NCBI Taxonomy" id="5886"/>
    <lineage>
        <taxon>Eukaryota</taxon>
        <taxon>Sar</taxon>
        <taxon>Alveolata</taxon>
        <taxon>Ciliophora</taxon>
        <taxon>Intramacronucleata</taxon>
        <taxon>Oligohymenophorea</taxon>
        <taxon>Peniculida</taxon>
        <taxon>Parameciidae</taxon>
        <taxon>Paramecium</taxon>
    </lineage>
</organism>
<evidence type="ECO:0000313" key="1">
    <source>
        <dbReference type="EMBL" id="CAD8074415.1"/>
    </source>
</evidence>
<dbReference type="AlphaFoldDB" id="A0A8S1M9Q3"/>
<accession>A0A8S1M9Q3</accession>
<proteinExistence type="predicted"/>
<sequence length="87" mass="10658">MKLLRIEIWESMSQNIDELFSLYNFTCSLKTILHFMNHDIRQLKYPHSKDFIKQVRQSYLVLTQILQARDFMIEIPFNQNYIQIIDF</sequence>
<protein>
    <submittedName>
        <fullName evidence="1">Uncharacterized protein</fullName>
    </submittedName>
</protein>
<dbReference type="Proteomes" id="UP000688137">
    <property type="component" value="Unassembled WGS sequence"/>
</dbReference>
<comment type="caution">
    <text evidence="1">The sequence shown here is derived from an EMBL/GenBank/DDBJ whole genome shotgun (WGS) entry which is preliminary data.</text>
</comment>